<proteinExistence type="predicted"/>
<organism evidence="2 3">
    <name type="scientific">Paraburkholderia caballeronis</name>
    <dbReference type="NCBI Taxonomy" id="416943"/>
    <lineage>
        <taxon>Bacteria</taxon>
        <taxon>Pseudomonadati</taxon>
        <taxon>Pseudomonadota</taxon>
        <taxon>Betaproteobacteria</taxon>
        <taxon>Burkholderiales</taxon>
        <taxon>Burkholderiaceae</taxon>
        <taxon>Paraburkholderia</taxon>
    </lineage>
</organism>
<evidence type="ECO:0000313" key="3">
    <source>
        <dbReference type="Proteomes" id="UP000199120"/>
    </source>
</evidence>
<dbReference type="RefSeq" id="WP_134170601.1">
    <property type="nucleotide sequence ID" value="NZ_FNSR01000002.1"/>
</dbReference>
<dbReference type="AlphaFoldDB" id="A0A1H7SWA7"/>
<keyword evidence="1" id="KW-0472">Membrane</keyword>
<keyword evidence="1" id="KW-1133">Transmembrane helix</keyword>
<keyword evidence="3" id="KW-1185">Reference proteome</keyword>
<dbReference type="EMBL" id="FOAJ01000013">
    <property type="protein sequence ID" value="SEL75797.1"/>
    <property type="molecule type" value="Genomic_DNA"/>
</dbReference>
<sequence length="92" mass="9574">MNPSDHTSTVAPRIRRMARGLQRLLPGAATTAALIAVPQLAHATAPGEAQMYNVVAAFGLLVAAATATSIATAMSRRPLTDEIAQAEPAVRR</sequence>
<evidence type="ECO:0000313" key="2">
    <source>
        <dbReference type="EMBL" id="SEL75797.1"/>
    </source>
</evidence>
<keyword evidence="1" id="KW-0812">Transmembrane</keyword>
<dbReference type="Proteomes" id="UP000199120">
    <property type="component" value="Unassembled WGS sequence"/>
</dbReference>
<protein>
    <submittedName>
        <fullName evidence="2">Uncharacterized protein</fullName>
    </submittedName>
</protein>
<feature type="transmembrane region" description="Helical" evidence="1">
    <location>
        <begin position="53"/>
        <end position="73"/>
    </location>
</feature>
<gene>
    <name evidence="2" type="ORF">SAMN05192542_11320</name>
</gene>
<accession>A0A1H7SWA7</accession>
<reference evidence="3" key="1">
    <citation type="submission" date="2016-10" db="EMBL/GenBank/DDBJ databases">
        <authorList>
            <person name="Varghese N."/>
            <person name="Submissions S."/>
        </authorList>
    </citation>
    <scope>NUCLEOTIDE SEQUENCE [LARGE SCALE GENOMIC DNA]</scope>
    <source>
        <strain evidence="3">LMG 26416</strain>
    </source>
</reference>
<name>A0A1H7SWA7_9BURK</name>
<evidence type="ECO:0000256" key="1">
    <source>
        <dbReference type="SAM" id="Phobius"/>
    </source>
</evidence>